<dbReference type="PATRIC" id="fig|1142394.8.peg.2852"/>
<keyword evidence="3" id="KW-1003">Cell membrane</keyword>
<evidence type="ECO:0000256" key="8">
    <source>
        <dbReference type="SAM" id="MobiDB-lite"/>
    </source>
</evidence>
<dbReference type="GO" id="GO:0008324">
    <property type="term" value="F:monoatomic cation transmembrane transporter activity"/>
    <property type="evidence" value="ECO:0007669"/>
    <property type="project" value="InterPro"/>
</dbReference>
<dbReference type="KEGG" id="phm:PSMK_27560"/>
<dbReference type="Pfam" id="PF09656">
    <property type="entry name" value="PGPGW"/>
    <property type="match status" value="1"/>
</dbReference>
<feature type="transmembrane region" description="Helical" evidence="9">
    <location>
        <begin position="497"/>
        <end position="516"/>
    </location>
</feature>
<feature type="transmembrane region" description="Helical" evidence="9">
    <location>
        <begin position="375"/>
        <end position="398"/>
    </location>
</feature>
<feature type="transmembrane region" description="Helical" evidence="9">
    <location>
        <begin position="59"/>
        <end position="76"/>
    </location>
</feature>
<evidence type="ECO:0000313" key="10">
    <source>
        <dbReference type="EMBL" id="BAM04915.1"/>
    </source>
</evidence>
<dbReference type="AlphaFoldDB" id="I0II27"/>
<reference evidence="10 11" key="1">
    <citation type="submission" date="2012-02" db="EMBL/GenBank/DDBJ databases">
        <title>Complete genome sequence of Phycisphaera mikurensis NBRC 102666.</title>
        <authorList>
            <person name="Ankai A."/>
            <person name="Hosoyama A."/>
            <person name="Terui Y."/>
            <person name="Sekine M."/>
            <person name="Fukai R."/>
            <person name="Kato Y."/>
            <person name="Nakamura S."/>
            <person name="Yamada-Narita S."/>
            <person name="Kawakoshi A."/>
            <person name="Fukunaga Y."/>
            <person name="Yamazaki S."/>
            <person name="Fujita N."/>
        </authorList>
    </citation>
    <scope>NUCLEOTIDE SEQUENCE [LARGE SCALE GENOMIC DNA]</scope>
    <source>
        <strain evidence="11">NBRC 102666 / KCTC 22515 / FYK2301M01</strain>
    </source>
</reference>
<feature type="transmembrane region" description="Helical" evidence="9">
    <location>
        <begin position="146"/>
        <end position="167"/>
    </location>
</feature>
<feature type="region of interest" description="Disordered" evidence="8">
    <location>
        <begin position="103"/>
        <end position="122"/>
    </location>
</feature>
<dbReference type="OrthoDB" id="9810952at2"/>
<feature type="transmembrane region" description="Helical" evidence="9">
    <location>
        <begin position="435"/>
        <end position="452"/>
    </location>
</feature>
<evidence type="ECO:0000256" key="6">
    <source>
        <dbReference type="ARBA" id="ARBA00023065"/>
    </source>
</evidence>
<feature type="compositionally biased region" description="Basic and acidic residues" evidence="8">
    <location>
        <begin position="108"/>
        <end position="120"/>
    </location>
</feature>
<evidence type="ECO:0000256" key="7">
    <source>
        <dbReference type="ARBA" id="ARBA00023136"/>
    </source>
</evidence>
<keyword evidence="7 9" id="KW-0472">Membrane</keyword>
<dbReference type="GO" id="GO:0005886">
    <property type="term" value="C:plasma membrane"/>
    <property type="evidence" value="ECO:0007669"/>
    <property type="project" value="UniProtKB-SubCell"/>
</dbReference>
<gene>
    <name evidence="10" type="ordered locus">PSMK_27560</name>
</gene>
<feature type="transmembrane region" description="Helical" evidence="9">
    <location>
        <begin position="340"/>
        <end position="363"/>
    </location>
</feature>
<evidence type="ECO:0000256" key="1">
    <source>
        <dbReference type="ARBA" id="ARBA00004651"/>
    </source>
</evidence>
<keyword evidence="4 9" id="KW-0812">Transmembrane</keyword>
<evidence type="ECO:0000256" key="9">
    <source>
        <dbReference type="SAM" id="Phobius"/>
    </source>
</evidence>
<evidence type="ECO:0000256" key="2">
    <source>
        <dbReference type="ARBA" id="ARBA00022448"/>
    </source>
</evidence>
<dbReference type="PANTHER" id="PTHR32024">
    <property type="entry name" value="TRK SYSTEM POTASSIUM UPTAKE PROTEIN TRKG-RELATED"/>
    <property type="match status" value="1"/>
</dbReference>
<dbReference type="EMBL" id="AP012338">
    <property type="protein sequence ID" value="BAM04915.1"/>
    <property type="molecule type" value="Genomic_DNA"/>
</dbReference>
<evidence type="ECO:0000256" key="4">
    <source>
        <dbReference type="ARBA" id="ARBA00022692"/>
    </source>
</evidence>
<protein>
    <submittedName>
        <fullName evidence="10">Cation transporter</fullName>
    </submittedName>
</protein>
<accession>I0II27</accession>
<keyword evidence="5 9" id="KW-1133">Transmembrane helix</keyword>
<keyword evidence="6" id="KW-0406">Ion transport</keyword>
<evidence type="ECO:0000256" key="5">
    <source>
        <dbReference type="ARBA" id="ARBA00022989"/>
    </source>
</evidence>
<dbReference type="Pfam" id="PF02386">
    <property type="entry name" value="TrkH"/>
    <property type="match status" value="1"/>
</dbReference>
<dbReference type="STRING" id="1142394.PSMK_27560"/>
<name>I0II27_PHYMF</name>
<dbReference type="PANTHER" id="PTHR32024:SF1">
    <property type="entry name" value="KTR SYSTEM POTASSIUM UPTAKE PROTEIN B"/>
    <property type="match status" value="1"/>
</dbReference>
<keyword evidence="11" id="KW-1185">Reference proteome</keyword>
<dbReference type="GO" id="GO:0030001">
    <property type="term" value="P:metal ion transport"/>
    <property type="evidence" value="ECO:0007669"/>
    <property type="project" value="UniProtKB-ARBA"/>
</dbReference>
<sequence>MLSRLRGWRRWWRRLRPLGDAPAGREVWLATRRLVVALIGATIVGLGLVMVVAPGPALIVVPLGLFVLGFEFVWALRLQRRLVATAAGAADAARRWRLPRISGTPDAEIPRNGRPPDRPPLRSVPTMRYATGRLLVAGRRVSPVKVLFLGYLSYVLLGWGLLCIPAAQAPGPDGGGVGVLDNLFIATSAMSTTGLVTVNTPLAYSFWGELVVLLLIQAGGIGYMTFGSFIVLAARTGMSKWREGMARSAFTLPEGFQAGAFVRNVVIFTLLVEAVGAALLFWAFSAAGVGERAIAGGIGASGVGVAHVAWQSIFHSVSAFCTAGFSLFPDSLEAYPTNPWINGIISALALFGAIGFIVMSDVFWRATGRRPHLTFTTRIILVFTGWIVVGGAVLLFIADPAIAALPGEERVLVAWFQSMTAATTVGFNTYPIGRLGQATVLLMVLLMVIGASPSGTGGGLKSTSLSAIIATLKSTIRGRHTVTFFGARIPLDRLHTAFAALAMYASVLLIGGYLLLLTETRPLAAGALGGTPWAFEDLLFEAASALGTVGLSRGVTGDLTDLGKLVVIALMFIGRLSPLTFGLALFGPGAGDHPAPDAPEAAVADVAV</sequence>
<feature type="transmembrane region" description="Helical" evidence="9">
    <location>
        <begin position="179"/>
        <end position="198"/>
    </location>
</feature>
<feature type="transmembrane region" description="Helical" evidence="9">
    <location>
        <begin position="210"/>
        <end position="234"/>
    </location>
</feature>
<dbReference type="eggNOG" id="COG0168">
    <property type="taxonomic scope" value="Bacteria"/>
</dbReference>
<feature type="transmembrane region" description="Helical" evidence="9">
    <location>
        <begin position="34"/>
        <end position="53"/>
    </location>
</feature>
<feature type="transmembrane region" description="Helical" evidence="9">
    <location>
        <begin position="565"/>
        <end position="586"/>
    </location>
</feature>
<dbReference type="Proteomes" id="UP000007881">
    <property type="component" value="Chromosome"/>
</dbReference>
<evidence type="ECO:0000256" key="3">
    <source>
        <dbReference type="ARBA" id="ARBA00022475"/>
    </source>
</evidence>
<dbReference type="RefSeq" id="WP_014438125.1">
    <property type="nucleotide sequence ID" value="NC_017080.1"/>
</dbReference>
<feature type="transmembrane region" description="Helical" evidence="9">
    <location>
        <begin position="410"/>
        <end position="428"/>
    </location>
</feature>
<evidence type="ECO:0000313" key="11">
    <source>
        <dbReference type="Proteomes" id="UP000007881"/>
    </source>
</evidence>
<proteinExistence type="predicted"/>
<dbReference type="InterPro" id="IPR003445">
    <property type="entry name" value="Cat_transpt"/>
</dbReference>
<feature type="transmembrane region" description="Helical" evidence="9">
    <location>
        <begin position="265"/>
        <end position="287"/>
    </location>
</feature>
<comment type="subcellular location">
    <subcellularLocation>
        <location evidence="1">Cell membrane</location>
        <topology evidence="1">Multi-pass membrane protein</topology>
    </subcellularLocation>
</comment>
<dbReference type="InterPro" id="IPR019099">
    <property type="entry name" value="Uncharacterised_PGPGW_TM"/>
</dbReference>
<keyword evidence="2" id="KW-0813">Transport</keyword>
<organism evidence="10 11">
    <name type="scientific">Phycisphaera mikurensis (strain NBRC 102666 / KCTC 22515 / FYK2301M01)</name>
    <dbReference type="NCBI Taxonomy" id="1142394"/>
    <lineage>
        <taxon>Bacteria</taxon>
        <taxon>Pseudomonadati</taxon>
        <taxon>Planctomycetota</taxon>
        <taxon>Phycisphaerae</taxon>
        <taxon>Phycisphaerales</taxon>
        <taxon>Phycisphaeraceae</taxon>
        <taxon>Phycisphaera</taxon>
    </lineage>
</organism>
<dbReference type="HOGENOM" id="CLU_026429_0_1_0"/>